<dbReference type="SUPFAM" id="SSF88659">
    <property type="entry name" value="Sigma3 and sigma4 domains of RNA polymerase sigma factors"/>
    <property type="match status" value="1"/>
</dbReference>
<dbReference type="InterPro" id="IPR013249">
    <property type="entry name" value="RNA_pol_sigma70_r4_t2"/>
</dbReference>
<dbReference type="Pfam" id="PF08281">
    <property type="entry name" value="Sigma70_r4_2"/>
    <property type="match status" value="1"/>
</dbReference>
<keyword evidence="8" id="KW-1185">Reference proteome</keyword>
<evidence type="ECO:0000259" key="5">
    <source>
        <dbReference type="Pfam" id="PF04542"/>
    </source>
</evidence>
<comment type="similarity">
    <text evidence="1">Belongs to the sigma-70 factor family. ECF subfamily.</text>
</comment>
<dbReference type="GO" id="GO:0016987">
    <property type="term" value="F:sigma factor activity"/>
    <property type="evidence" value="ECO:0007669"/>
    <property type="project" value="UniProtKB-KW"/>
</dbReference>
<evidence type="ECO:0000256" key="4">
    <source>
        <dbReference type="ARBA" id="ARBA00023163"/>
    </source>
</evidence>
<feature type="domain" description="RNA polymerase sigma factor 70 region 4 type 2" evidence="6">
    <location>
        <begin position="124"/>
        <end position="174"/>
    </location>
</feature>
<protein>
    <submittedName>
        <fullName evidence="7">RNA polymerase sigma-70 factor, ECF subfamily</fullName>
    </submittedName>
</protein>
<accession>A0A8G2BVA1</accession>
<evidence type="ECO:0000313" key="7">
    <source>
        <dbReference type="EMBL" id="SEF70530.1"/>
    </source>
</evidence>
<dbReference type="Proteomes" id="UP000236725">
    <property type="component" value="Unassembled WGS sequence"/>
</dbReference>
<keyword evidence="3" id="KW-0731">Sigma factor</keyword>
<organism evidence="7 8">
    <name type="scientific">Parabacteroides chinchillae</name>
    <dbReference type="NCBI Taxonomy" id="871327"/>
    <lineage>
        <taxon>Bacteria</taxon>
        <taxon>Pseudomonadati</taxon>
        <taxon>Bacteroidota</taxon>
        <taxon>Bacteroidia</taxon>
        <taxon>Bacteroidales</taxon>
        <taxon>Tannerellaceae</taxon>
        <taxon>Parabacteroides</taxon>
    </lineage>
</organism>
<dbReference type="NCBIfam" id="TIGR02937">
    <property type="entry name" value="sigma70-ECF"/>
    <property type="match status" value="1"/>
</dbReference>
<dbReference type="InterPro" id="IPR013324">
    <property type="entry name" value="RNA_pol_sigma_r3/r4-like"/>
</dbReference>
<evidence type="ECO:0000256" key="2">
    <source>
        <dbReference type="ARBA" id="ARBA00023015"/>
    </source>
</evidence>
<dbReference type="InterPro" id="IPR014327">
    <property type="entry name" value="RNA_pol_sigma70_bacteroid"/>
</dbReference>
<dbReference type="PANTHER" id="PTHR43133:SF46">
    <property type="entry name" value="RNA POLYMERASE SIGMA-70 FACTOR ECF SUBFAMILY"/>
    <property type="match status" value="1"/>
</dbReference>
<evidence type="ECO:0000256" key="3">
    <source>
        <dbReference type="ARBA" id="ARBA00023082"/>
    </source>
</evidence>
<dbReference type="RefSeq" id="WP_103982826.1">
    <property type="nucleotide sequence ID" value="NZ_FNVS01000005.1"/>
</dbReference>
<evidence type="ECO:0000259" key="6">
    <source>
        <dbReference type="Pfam" id="PF08281"/>
    </source>
</evidence>
<dbReference type="InterPro" id="IPR014284">
    <property type="entry name" value="RNA_pol_sigma-70_dom"/>
</dbReference>
<dbReference type="Gene3D" id="1.10.1740.10">
    <property type="match status" value="1"/>
</dbReference>
<dbReference type="PANTHER" id="PTHR43133">
    <property type="entry name" value="RNA POLYMERASE ECF-TYPE SIGMA FACTO"/>
    <property type="match status" value="1"/>
</dbReference>
<feature type="domain" description="RNA polymerase sigma-70 region 2" evidence="5">
    <location>
        <begin position="23"/>
        <end position="88"/>
    </location>
</feature>
<dbReference type="GO" id="GO:0003677">
    <property type="term" value="F:DNA binding"/>
    <property type="evidence" value="ECO:0007669"/>
    <property type="project" value="InterPro"/>
</dbReference>
<sequence>MVSDEEMIIQIKNGNMTAFKSLFDSVYFQLYFHCRKFVPDSEDAKDLLQNVFLRFWEKRSEIDIHTSLNAYLFRSVQNECLNYIRSNRITTTLEEGLPDNIRNDFNNNEPSPFSDLAALEIEKIVENTIDKLPDQCKSIFKLSRINGLKNQEIADKLTISVRTVDTQIYRALKILKGKLKDYMSS</sequence>
<evidence type="ECO:0000313" key="8">
    <source>
        <dbReference type="Proteomes" id="UP000236725"/>
    </source>
</evidence>
<dbReference type="CDD" id="cd06171">
    <property type="entry name" value="Sigma70_r4"/>
    <property type="match status" value="1"/>
</dbReference>
<reference evidence="7 8" key="1">
    <citation type="submission" date="2016-10" db="EMBL/GenBank/DDBJ databases">
        <authorList>
            <person name="Varghese N."/>
            <person name="Submissions S."/>
        </authorList>
    </citation>
    <scope>NUCLEOTIDE SEQUENCE [LARGE SCALE GENOMIC DNA]</scope>
    <source>
        <strain evidence="7 8">DSM 29073</strain>
    </source>
</reference>
<dbReference type="NCBIfam" id="TIGR02985">
    <property type="entry name" value="Sig70_bacteroi1"/>
    <property type="match status" value="1"/>
</dbReference>
<dbReference type="InterPro" id="IPR007627">
    <property type="entry name" value="RNA_pol_sigma70_r2"/>
</dbReference>
<dbReference type="InterPro" id="IPR039425">
    <property type="entry name" value="RNA_pol_sigma-70-like"/>
</dbReference>
<keyword evidence="2" id="KW-0805">Transcription regulation</keyword>
<dbReference type="Gene3D" id="1.10.10.10">
    <property type="entry name" value="Winged helix-like DNA-binding domain superfamily/Winged helix DNA-binding domain"/>
    <property type="match status" value="1"/>
</dbReference>
<gene>
    <name evidence="7" type="ORF">SAMN05444001_10551</name>
</gene>
<dbReference type="InterPro" id="IPR013325">
    <property type="entry name" value="RNA_pol_sigma_r2"/>
</dbReference>
<dbReference type="Pfam" id="PF04542">
    <property type="entry name" value="Sigma70_r2"/>
    <property type="match status" value="1"/>
</dbReference>
<proteinExistence type="inferred from homology"/>
<dbReference type="SUPFAM" id="SSF88946">
    <property type="entry name" value="Sigma2 domain of RNA polymerase sigma factors"/>
    <property type="match status" value="1"/>
</dbReference>
<name>A0A8G2BVA1_9BACT</name>
<dbReference type="AlphaFoldDB" id="A0A8G2BVA1"/>
<comment type="caution">
    <text evidence="7">The sequence shown here is derived from an EMBL/GenBank/DDBJ whole genome shotgun (WGS) entry which is preliminary data.</text>
</comment>
<keyword evidence="4" id="KW-0804">Transcription</keyword>
<dbReference type="InterPro" id="IPR036388">
    <property type="entry name" value="WH-like_DNA-bd_sf"/>
</dbReference>
<dbReference type="GO" id="GO:0006352">
    <property type="term" value="P:DNA-templated transcription initiation"/>
    <property type="evidence" value="ECO:0007669"/>
    <property type="project" value="InterPro"/>
</dbReference>
<evidence type="ECO:0000256" key="1">
    <source>
        <dbReference type="ARBA" id="ARBA00010641"/>
    </source>
</evidence>
<dbReference type="EMBL" id="FNVS01000005">
    <property type="protein sequence ID" value="SEF70530.1"/>
    <property type="molecule type" value="Genomic_DNA"/>
</dbReference>